<keyword evidence="4" id="KW-0804">Transcription</keyword>
<keyword evidence="2" id="KW-0805">Transcription regulation</keyword>
<gene>
    <name evidence="6" type="ORF">D0Y50_06480</name>
</gene>
<feature type="domain" description="HTH lysR-type" evidence="5">
    <location>
        <begin position="10"/>
        <end position="59"/>
    </location>
</feature>
<evidence type="ECO:0000256" key="1">
    <source>
        <dbReference type="ARBA" id="ARBA00009437"/>
    </source>
</evidence>
<proteinExistence type="inferred from homology"/>
<comment type="similarity">
    <text evidence="1">Belongs to the LysR transcriptional regulatory family.</text>
</comment>
<dbReference type="SUPFAM" id="SSF46785">
    <property type="entry name" value="Winged helix' DNA-binding domain"/>
    <property type="match status" value="1"/>
</dbReference>
<dbReference type="InterPro" id="IPR058163">
    <property type="entry name" value="LysR-type_TF_proteobact-type"/>
</dbReference>
<name>A0A346NKJ4_9ALTE</name>
<dbReference type="SUPFAM" id="SSF53850">
    <property type="entry name" value="Periplasmic binding protein-like II"/>
    <property type="match status" value="1"/>
</dbReference>
<evidence type="ECO:0000259" key="5">
    <source>
        <dbReference type="PROSITE" id="PS50931"/>
    </source>
</evidence>
<dbReference type="Gene3D" id="1.10.10.10">
    <property type="entry name" value="Winged helix-like DNA-binding domain superfamily/Winged helix DNA-binding domain"/>
    <property type="match status" value="1"/>
</dbReference>
<dbReference type="Pfam" id="PF03466">
    <property type="entry name" value="LysR_substrate"/>
    <property type="match status" value="1"/>
</dbReference>
<sequence>MSQWIGITEFVQVVQSQSFTGAARRLGISVVNVSRRIAALEDRLGVKLLNRTTRKVSVTEAGSLFYDHCQQLVDGLEVAEQAVTAIQHTLKGKLHITAPATYGDAYIAPLINQFLQTYPELQITLTLTNRQLDLLDAGIDVAVRLGQLKDSSLVARRLASRQMHVCASASYLNQYGIPQTPGDLVKHQCLLGSTDQWRFSDKQKSYRLPVSGRLRCNSGLALLQSAKTGLGLVQLPDYYVKADLQAGRLQEVLINYRDAPEGIWAVFTEHKKMSRKVRLLITFLHQHLHASHPV</sequence>
<dbReference type="InterPro" id="IPR005119">
    <property type="entry name" value="LysR_subst-bd"/>
</dbReference>
<evidence type="ECO:0000256" key="3">
    <source>
        <dbReference type="ARBA" id="ARBA00023125"/>
    </source>
</evidence>
<dbReference type="AlphaFoldDB" id="A0A346NKJ4"/>
<evidence type="ECO:0000313" key="7">
    <source>
        <dbReference type="Proteomes" id="UP000262073"/>
    </source>
</evidence>
<dbReference type="EMBL" id="CP031769">
    <property type="protein sequence ID" value="AXR06051.1"/>
    <property type="molecule type" value="Genomic_DNA"/>
</dbReference>
<dbReference type="PANTHER" id="PTHR30537:SF10">
    <property type="entry name" value="TRANSCRIPTIONAL REGULATOR-RELATED"/>
    <property type="match status" value="1"/>
</dbReference>
<protein>
    <submittedName>
        <fullName evidence="6">LysR family transcriptional regulator</fullName>
    </submittedName>
</protein>
<dbReference type="InterPro" id="IPR036388">
    <property type="entry name" value="WH-like_DNA-bd_sf"/>
</dbReference>
<dbReference type="OrthoDB" id="9786526at2"/>
<accession>A0A346NKJ4</accession>
<dbReference type="GO" id="GO:0043565">
    <property type="term" value="F:sequence-specific DNA binding"/>
    <property type="evidence" value="ECO:0007669"/>
    <property type="project" value="TreeGrafter"/>
</dbReference>
<dbReference type="Pfam" id="PF00126">
    <property type="entry name" value="HTH_1"/>
    <property type="match status" value="1"/>
</dbReference>
<dbReference type="FunFam" id="1.10.10.10:FF:000001">
    <property type="entry name" value="LysR family transcriptional regulator"/>
    <property type="match status" value="1"/>
</dbReference>
<dbReference type="KEGG" id="salm:D0Y50_06480"/>
<dbReference type="PROSITE" id="PS50931">
    <property type="entry name" value="HTH_LYSR"/>
    <property type="match status" value="1"/>
</dbReference>
<organism evidence="6 7">
    <name type="scientific">Salinimonas sediminis</name>
    <dbReference type="NCBI Taxonomy" id="2303538"/>
    <lineage>
        <taxon>Bacteria</taxon>
        <taxon>Pseudomonadati</taxon>
        <taxon>Pseudomonadota</taxon>
        <taxon>Gammaproteobacteria</taxon>
        <taxon>Alteromonadales</taxon>
        <taxon>Alteromonadaceae</taxon>
        <taxon>Alteromonas/Salinimonas group</taxon>
        <taxon>Salinimonas</taxon>
    </lineage>
</organism>
<dbReference type="InterPro" id="IPR036390">
    <property type="entry name" value="WH_DNA-bd_sf"/>
</dbReference>
<keyword evidence="3" id="KW-0238">DNA-binding</keyword>
<dbReference type="InterPro" id="IPR000847">
    <property type="entry name" value="LysR_HTH_N"/>
</dbReference>
<dbReference type="RefSeq" id="WP_117316047.1">
    <property type="nucleotide sequence ID" value="NZ_CP031769.1"/>
</dbReference>
<keyword evidence="7" id="KW-1185">Reference proteome</keyword>
<dbReference type="GO" id="GO:0003700">
    <property type="term" value="F:DNA-binding transcription factor activity"/>
    <property type="evidence" value="ECO:0007669"/>
    <property type="project" value="InterPro"/>
</dbReference>
<dbReference type="Proteomes" id="UP000262073">
    <property type="component" value="Chromosome"/>
</dbReference>
<dbReference type="Gene3D" id="3.40.190.290">
    <property type="match status" value="1"/>
</dbReference>
<dbReference type="GO" id="GO:0006351">
    <property type="term" value="P:DNA-templated transcription"/>
    <property type="evidence" value="ECO:0007669"/>
    <property type="project" value="TreeGrafter"/>
</dbReference>
<evidence type="ECO:0000256" key="4">
    <source>
        <dbReference type="ARBA" id="ARBA00023163"/>
    </source>
</evidence>
<evidence type="ECO:0000256" key="2">
    <source>
        <dbReference type="ARBA" id="ARBA00023015"/>
    </source>
</evidence>
<dbReference type="PANTHER" id="PTHR30537">
    <property type="entry name" value="HTH-TYPE TRANSCRIPTIONAL REGULATOR"/>
    <property type="match status" value="1"/>
</dbReference>
<dbReference type="FunFam" id="3.40.190.290:FF:000001">
    <property type="entry name" value="Transcriptional regulator, LysR family"/>
    <property type="match status" value="1"/>
</dbReference>
<evidence type="ECO:0000313" key="6">
    <source>
        <dbReference type="EMBL" id="AXR06051.1"/>
    </source>
</evidence>
<reference evidence="6 7" key="1">
    <citation type="submission" date="2018-08" db="EMBL/GenBank/DDBJ databases">
        <title>Salinimonas sediminis sp. nov., a piezophilic bacterium isolated from a deep-sea sediment sample from the New Britain Trench.</title>
        <authorList>
            <person name="Cao J."/>
        </authorList>
    </citation>
    <scope>NUCLEOTIDE SEQUENCE [LARGE SCALE GENOMIC DNA]</scope>
    <source>
        <strain evidence="6 7">N102</strain>
    </source>
</reference>